<evidence type="ECO:0000256" key="3">
    <source>
        <dbReference type="ARBA" id="ARBA00004922"/>
    </source>
</evidence>
<dbReference type="PANTHER" id="PTHR10291:SF0">
    <property type="entry name" value="DEHYDRODOLICHYL DIPHOSPHATE SYNTHASE 2"/>
    <property type="match status" value="1"/>
</dbReference>
<organism evidence="6 7">
    <name type="scientific">Acer negundo</name>
    <name type="common">Box elder</name>
    <dbReference type="NCBI Taxonomy" id="4023"/>
    <lineage>
        <taxon>Eukaryota</taxon>
        <taxon>Viridiplantae</taxon>
        <taxon>Streptophyta</taxon>
        <taxon>Embryophyta</taxon>
        <taxon>Tracheophyta</taxon>
        <taxon>Spermatophyta</taxon>
        <taxon>Magnoliopsida</taxon>
        <taxon>eudicotyledons</taxon>
        <taxon>Gunneridae</taxon>
        <taxon>Pentapetalae</taxon>
        <taxon>rosids</taxon>
        <taxon>malvids</taxon>
        <taxon>Sapindales</taxon>
        <taxon>Sapindaceae</taxon>
        <taxon>Hippocastanoideae</taxon>
        <taxon>Acereae</taxon>
        <taxon>Acer</taxon>
    </lineage>
</organism>
<comment type="caution">
    <text evidence="6">The sequence shown here is derived from an EMBL/GenBank/DDBJ whole genome shotgun (WGS) entry which is preliminary data.</text>
</comment>
<dbReference type="PROSITE" id="PS01066">
    <property type="entry name" value="UPP_SYNTHASE"/>
    <property type="match status" value="2"/>
</dbReference>
<dbReference type="GO" id="GO:0009668">
    <property type="term" value="P:plastid membrane organization"/>
    <property type="evidence" value="ECO:0007669"/>
    <property type="project" value="TreeGrafter"/>
</dbReference>
<dbReference type="PANTHER" id="PTHR10291">
    <property type="entry name" value="DEHYDRODOLICHYL DIPHOSPHATE SYNTHASE FAMILY MEMBER"/>
    <property type="match status" value="1"/>
</dbReference>
<keyword evidence="5" id="KW-0808">Transferase</keyword>
<dbReference type="CDD" id="cd00475">
    <property type="entry name" value="Cis_IPPS"/>
    <property type="match status" value="2"/>
</dbReference>
<evidence type="ECO:0000256" key="4">
    <source>
        <dbReference type="ARBA" id="ARBA00005432"/>
    </source>
</evidence>
<accession>A0AAD5P3X0</accession>
<evidence type="ECO:0000256" key="2">
    <source>
        <dbReference type="ARBA" id="ARBA00002674"/>
    </source>
</evidence>
<dbReference type="GO" id="GO:0009570">
    <property type="term" value="C:chloroplast stroma"/>
    <property type="evidence" value="ECO:0007669"/>
    <property type="project" value="TreeGrafter"/>
</dbReference>
<evidence type="ECO:0000313" key="6">
    <source>
        <dbReference type="EMBL" id="KAI9196271.1"/>
    </source>
</evidence>
<dbReference type="NCBIfam" id="TIGR00055">
    <property type="entry name" value="uppS"/>
    <property type="match status" value="2"/>
</dbReference>
<gene>
    <name evidence="6" type="ORF">LWI28_022451</name>
</gene>
<dbReference type="Proteomes" id="UP001064489">
    <property type="component" value="Chromosome 1"/>
</dbReference>
<dbReference type="FunFam" id="3.40.1180.10:FF:000001">
    <property type="entry name" value="(2E,6E)-farnesyl-diphosphate-specific ditrans,polycis-undecaprenyl-diphosphate synthase"/>
    <property type="match status" value="2"/>
</dbReference>
<evidence type="ECO:0000256" key="5">
    <source>
        <dbReference type="ARBA" id="ARBA00022679"/>
    </source>
</evidence>
<dbReference type="InterPro" id="IPR018520">
    <property type="entry name" value="UPP_synth-like_CS"/>
</dbReference>
<dbReference type="GO" id="GO:0016094">
    <property type="term" value="P:polyprenol biosynthetic process"/>
    <property type="evidence" value="ECO:0007669"/>
    <property type="project" value="TreeGrafter"/>
</dbReference>
<dbReference type="GO" id="GO:0045547">
    <property type="term" value="F:ditrans,polycis-polyprenyl diphosphate synthase [(2E,6E)-farnesyl diphosphate specific] activity"/>
    <property type="evidence" value="ECO:0007669"/>
    <property type="project" value="TreeGrafter"/>
</dbReference>
<keyword evidence="7" id="KW-1185">Reference proteome</keyword>
<dbReference type="Gene3D" id="3.40.1180.10">
    <property type="entry name" value="Decaprenyl diphosphate synthase-like"/>
    <property type="match status" value="2"/>
</dbReference>
<proteinExistence type="inferred from homology"/>
<reference evidence="6" key="1">
    <citation type="journal article" date="2022" name="Plant J.">
        <title>Strategies of tolerance reflected in two North American maple genomes.</title>
        <authorList>
            <person name="McEvoy S.L."/>
            <person name="Sezen U.U."/>
            <person name="Trouern-Trend A."/>
            <person name="McMahon S.M."/>
            <person name="Schaberg P.G."/>
            <person name="Yang J."/>
            <person name="Wegrzyn J.L."/>
            <person name="Swenson N.G."/>
        </authorList>
    </citation>
    <scope>NUCLEOTIDE SEQUENCE</scope>
    <source>
        <strain evidence="6">91603</strain>
    </source>
</reference>
<sequence length="651" mass="74341">MLSSSVNIAIPNTLVPAKPSPTSFWSDEAFRRPFSLRRLRVRAAAGVAFKEEEERGLSSGDAGDSPEYDVPPTLRRELMPKHVAVIMDGNVRWARKRGLPSGAGHEAGVKSLRQLVEICCRWGIKVLTVFAFSYDNWVRPQVEVEFLMSLFERVIKSEIESFKREGIRISVIGDSTKLPPSLQQLIHDAEESTKENLKFQFIVAVSYSGKYDVVQACKSVAQKAKEGVIELGDINESLIEQELETNCTEYPYPDLLIRTSGELRVSNFLLWQLAYTEFFFVQTLWPDFGIEDFTEALTSFQQRQRRYVHDLCCWPLLALKACSHGFCDADPALKCKNQVLQLAPHGRKSYIEKCLFSRVKLNPCPSGKCFFHSFFLKRPPSTGGEPSKEEGSRLNDNRVISVSGESPDDFPVGLQRELMPKHVAVILDGNRRWARQRGLPPWAGHKAGAESLKRLVKLCCRWRIEVLTVYAFSLENWIRSKLEVEFLMNLFERMMKSELESFKRQSIRVSVIGDSSKLPKSLQEVIHEAEESTKENSKLHLILAISYGGKHDIAQACKSIARKAKEGVIELEDIDESLIEQELETKCTEYPYPDLLIRTSGELRVSNFLLWQLAYTEFFFAQKHWPDFGEDEFVEALTSFQQRQRRYGGQN</sequence>
<evidence type="ECO:0000256" key="1">
    <source>
        <dbReference type="ARBA" id="ARBA00001946"/>
    </source>
</evidence>
<protein>
    <recommendedName>
        <fullName evidence="8">Alkyl transferase</fullName>
    </recommendedName>
</protein>
<dbReference type="Pfam" id="PF01255">
    <property type="entry name" value="Prenyltransf"/>
    <property type="match status" value="2"/>
</dbReference>
<dbReference type="SUPFAM" id="SSF64005">
    <property type="entry name" value="Undecaprenyl diphosphate synthase"/>
    <property type="match status" value="2"/>
</dbReference>
<reference evidence="6" key="2">
    <citation type="submission" date="2023-02" db="EMBL/GenBank/DDBJ databases">
        <authorList>
            <person name="Swenson N.G."/>
            <person name="Wegrzyn J.L."/>
            <person name="Mcevoy S.L."/>
        </authorList>
    </citation>
    <scope>NUCLEOTIDE SEQUENCE</scope>
    <source>
        <strain evidence="6">91603</strain>
        <tissue evidence="6">Leaf</tissue>
    </source>
</reference>
<name>A0AAD5P3X0_ACENE</name>
<evidence type="ECO:0008006" key="8">
    <source>
        <dbReference type="Google" id="ProtNLM"/>
    </source>
</evidence>
<comment type="similarity">
    <text evidence="4">Belongs to the UPP synthase family.</text>
</comment>
<dbReference type="InterPro" id="IPR036424">
    <property type="entry name" value="UPP_synth-like_sf"/>
</dbReference>
<comment type="cofactor">
    <cofactor evidence="1">
        <name>Mg(2+)</name>
        <dbReference type="ChEBI" id="CHEBI:18420"/>
    </cofactor>
</comment>
<evidence type="ECO:0000313" key="7">
    <source>
        <dbReference type="Proteomes" id="UP001064489"/>
    </source>
</evidence>
<dbReference type="GO" id="GO:0009409">
    <property type="term" value="P:response to cold"/>
    <property type="evidence" value="ECO:0007669"/>
    <property type="project" value="TreeGrafter"/>
</dbReference>
<dbReference type="EMBL" id="JAJSOW010000003">
    <property type="protein sequence ID" value="KAI9196271.1"/>
    <property type="molecule type" value="Genomic_DNA"/>
</dbReference>
<dbReference type="InterPro" id="IPR001441">
    <property type="entry name" value="UPP_synth-like"/>
</dbReference>
<dbReference type="HAMAP" id="MF_01139">
    <property type="entry name" value="ISPT"/>
    <property type="match status" value="2"/>
</dbReference>
<comment type="pathway">
    <text evidence="3">Protein modification; protein glycosylation.</text>
</comment>
<dbReference type="AlphaFoldDB" id="A0AAD5P3X0"/>
<comment type="function">
    <text evidence="2">Catalyzes cis-prenyl chain elongation to produce the polyprenyl backbone of dolichol, a glycosyl carrier-lipid required for the biosynthesis of several classes of glycoprotein.</text>
</comment>